<gene>
    <name evidence="3" type="ORF">MERGE_000088</name>
</gene>
<dbReference type="Proteomes" id="UP000663699">
    <property type="component" value="Chromosome 8"/>
</dbReference>
<feature type="transmembrane region" description="Helical" evidence="2">
    <location>
        <begin position="7"/>
        <end position="29"/>
    </location>
</feature>
<sequence length="405" mass="47451">MAHKKHHISFVFFGMTLKLFMLFALYKLFFVCPLEDPSKTTLSLCRNYHYLKSSVDPYLKSMYYKYGLERFNDFWVKHVNPQLERIYDRIFQYKSSDYNTASETQSSKYKPSKENILGEKVNTHISYDQMENRLFSEILFLWTDRLNKIGKEIEESLIEDLVDVFLPVIYRKEKAVIQNLLNELNSLVDSEISKIKNKIISKDNVLKDTNKDVFYNMDDIKTAGKTIHAKAVEIRKYLKSIENDCKKKIIKKSKLCFNHIITFQSEITSLFEVIIKLSSNDENYKNVYDKYFDFRNLIDSFEKNFFDSILNSTLSSVKQIRNLSIKAELAVNNIASLAAKQLKSFKFINTSNSANQKLYNDPTNENNILLNLSENSKDEPIVLDDSKKETEQENEKTESEHPSLN</sequence>
<feature type="region of interest" description="Disordered" evidence="1">
    <location>
        <begin position="371"/>
        <end position="405"/>
    </location>
</feature>
<dbReference type="OrthoDB" id="3260408at2759"/>
<evidence type="ECO:0000256" key="1">
    <source>
        <dbReference type="SAM" id="MobiDB-lite"/>
    </source>
</evidence>
<dbReference type="AlphaFoldDB" id="A0A899FPD0"/>
<accession>A0A899FPD0</accession>
<keyword evidence="4" id="KW-1185">Reference proteome</keyword>
<keyword evidence="2" id="KW-1133">Transmembrane helix</keyword>
<keyword evidence="2" id="KW-0812">Transmembrane</keyword>
<organism evidence="3 4">
    <name type="scientific">Pneumocystis wakefieldiae</name>
    <dbReference type="NCBI Taxonomy" id="38082"/>
    <lineage>
        <taxon>Eukaryota</taxon>
        <taxon>Fungi</taxon>
        <taxon>Dikarya</taxon>
        <taxon>Ascomycota</taxon>
        <taxon>Taphrinomycotina</taxon>
        <taxon>Pneumocystomycetes</taxon>
        <taxon>Pneumocystaceae</taxon>
        <taxon>Pneumocystis</taxon>
    </lineage>
</organism>
<protein>
    <submittedName>
        <fullName evidence="3">Uncharacterized protein</fullName>
    </submittedName>
</protein>
<evidence type="ECO:0000313" key="4">
    <source>
        <dbReference type="Proteomes" id="UP000663699"/>
    </source>
</evidence>
<keyword evidence="2" id="KW-0472">Membrane</keyword>
<reference evidence="3" key="1">
    <citation type="submission" date="2020-06" db="EMBL/GenBank/DDBJ databases">
        <title>Genomes of multiple members of Pneumocystis genus reveal paths to human pathogen Pneumocystis jirovecii.</title>
        <authorList>
            <person name="Cisse O.H."/>
            <person name="Ma L."/>
            <person name="Dekker J."/>
            <person name="Khil P."/>
            <person name="Jo J."/>
            <person name="Brenchley J."/>
            <person name="Blair R."/>
            <person name="Pahar B."/>
            <person name="Chabe M."/>
            <person name="Van Rompay K.A."/>
            <person name="Keesler R."/>
            <person name="Sukura A."/>
            <person name="Hirsch V."/>
            <person name="Kutty G."/>
            <person name="Liu Y."/>
            <person name="Peng L."/>
            <person name="Chen J."/>
            <person name="Song J."/>
            <person name="Weissenbacher-Lang C."/>
            <person name="Xu J."/>
            <person name="Upham N.S."/>
            <person name="Stajich J.E."/>
            <person name="Cuomo C.A."/>
            <person name="Cushion M.T."/>
            <person name="Kovacs J.A."/>
        </authorList>
    </citation>
    <scope>NUCLEOTIDE SEQUENCE</scope>
    <source>
        <strain evidence="3">2A</strain>
    </source>
</reference>
<evidence type="ECO:0000313" key="3">
    <source>
        <dbReference type="EMBL" id="QSL65810.1"/>
    </source>
</evidence>
<name>A0A899FPD0_9ASCO</name>
<proteinExistence type="predicted"/>
<dbReference type="EMBL" id="CP054539">
    <property type="protein sequence ID" value="QSL65810.1"/>
    <property type="molecule type" value="Genomic_DNA"/>
</dbReference>
<feature type="compositionally biased region" description="Basic and acidic residues" evidence="1">
    <location>
        <begin position="375"/>
        <end position="405"/>
    </location>
</feature>
<evidence type="ECO:0000256" key="2">
    <source>
        <dbReference type="SAM" id="Phobius"/>
    </source>
</evidence>